<sequence length="37" mass="4385">MTWGREFGIINKPQKTRRTLKKQYSTKNEKKMLESGA</sequence>
<evidence type="ECO:0000313" key="3">
    <source>
        <dbReference type="Proteomes" id="UP000034076"/>
    </source>
</evidence>
<gene>
    <name evidence="2" type="ORF">CHK_0930</name>
</gene>
<proteinExistence type="predicted"/>
<dbReference type="AlphaFoldDB" id="A0A0M2NHW3"/>
<dbReference type="EMBL" id="LAYJ01000068">
    <property type="protein sequence ID" value="KKI51763.1"/>
    <property type="molecule type" value="Genomic_DNA"/>
</dbReference>
<feature type="compositionally biased region" description="Basic and acidic residues" evidence="1">
    <location>
        <begin position="27"/>
        <end position="37"/>
    </location>
</feature>
<evidence type="ECO:0000256" key="1">
    <source>
        <dbReference type="SAM" id="MobiDB-lite"/>
    </source>
</evidence>
<protein>
    <submittedName>
        <fullName evidence="2">Uncharacterized protein</fullName>
    </submittedName>
</protein>
<comment type="caution">
    <text evidence="2">The sequence shown here is derived from an EMBL/GenBank/DDBJ whole genome shotgun (WGS) entry which is preliminary data.</text>
</comment>
<feature type="region of interest" description="Disordered" evidence="1">
    <location>
        <begin position="1"/>
        <end position="37"/>
    </location>
</feature>
<evidence type="ECO:0000313" key="2">
    <source>
        <dbReference type="EMBL" id="KKI51763.1"/>
    </source>
</evidence>
<reference evidence="2 3" key="1">
    <citation type="submission" date="2015-04" db="EMBL/GenBank/DDBJ databases">
        <title>Draft genome sequence of bacteremic isolate Catabacter hongkongensis type strain HKU16T.</title>
        <authorList>
            <person name="Lau S.K."/>
            <person name="Teng J.L."/>
            <person name="Huang Y."/>
            <person name="Curreem S.O."/>
            <person name="Tsui S.K."/>
            <person name="Woo P.C."/>
        </authorList>
    </citation>
    <scope>NUCLEOTIDE SEQUENCE [LARGE SCALE GENOMIC DNA]</scope>
    <source>
        <strain evidence="2 3">HKU16</strain>
    </source>
</reference>
<name>A0A0M2NHW3_9FIRM</name>
<accession>A0A0M2NHW3</accession>
<organism evidence="2 3">
    <name type="scientific">Christensenella hongkongensis</name>
    <dbReference type="NCBI Taxonomy" id="270498"/>
    <lineage>
        <taxon>Bacteria</taxon>
        <taxon>Bacillati</taxon>
        <taxon>Bacillota</taxon>
        <taxon>Clostridia</taxon>
        <taxon>Christensenellales</taxon>
        <taxon>Christensenellaceae</taxon>
        <taxon>Christensenella</taxon>
    </lineage>
</organism>
<keyword evidence="3" id="KW-1185">Reference proteome</keyword>
<dbReference type="STRING" id="270498.CHK_0930"/>
<dbReference type="Proteomes" id="UP000034076">
    <property type="component" value="Unassembled WGS sequence"/>
</dbReference>